<comment type="caution">
    <text evidence="1">The sequence shown here is derived from an EMBL/GenBank/DDBJ whole genome shotgun (WGS) entry which is preliminary data.</text>
</comment>
<organism evidence="1 2">
    <name type="scientific">Liquorilactobacillus hordei DSM 19519</name>
    <dbReference type="NCBI Taxonomy" id="1423759"/>
    <lineage>
        <taxon>Bacteria</taxon>
        <taxon>Bacillati</taxon>
        <taxon>Bacillota</taxon>
        <taxon>Bacilli</taxon>
        <taxon>Lactobacillales</taxon>
        <taxon>Lactobacillaceae</taxon>
        <taxon>Liquorilactobacillus</taxon>
    </lineage>
</organism>
<dbReference type="PATRIC" id="fig|1423759.3.peg.176"/>
<name>A0A0R1MK74_9LACO</name>
<evidence type="ECO:0000313" key="2">
    <source>
        <dbReference type="Proteomes" id="UP000051448"/>
    </source>
</evidence>
<protein>
    <submittedName>
        <fullName evidence="1">Uncharacterized protein</fullName>
    </submittedName>
</protein>
<accession>A0A0R1MK74</accession>
<sequence length="109" mass="12821">MASNSDSIFNLLSYLKRHEANYQLIKNPYNNIIRLVISNETPISDTDIYFPSNQLMVNRLSDDFLAQHGELLNYYLDLGQINNPHFLEVWVTTTYIKDVKKYLLELSFE</sequence>
<dbReference type="OrthoDB" id="2248079at2"/>
<evidence type="ECO:0000313" key="1">
    <source>
        <dbReference type="EMBL" id="KRL08381.1"/>
    </source>
</evidence>
<reference evidence="1 2" key="1">
    <citation type="journal article" date="2015" name="Genome Announc.">
        <title>Expanding the biotechnology potential of lactobacilli through comparative genomics of 213 strains and associated genera.</title>
        <authorList>
            <person name="Sun Z."/>
            <person name="Harris H.M."/>
            <person name="McCann A."/>
            <person name="Guo C."/>
            <person name="Argimon S."/>
            <person name="Zhang W."/>
            <person name="Yang X."/>
            <person name="Jeffery I.B."/>
            <person name="Cooney J.C."/>
            <person name="Kagawa T.F."/>
            <person name="Liu W."/>
            <person name="Song Y."/>
            <person name="Salvetti E."/>
            <person name="Wrobel A."/>
            <person name="Rasinkangas P."/>
            <person name="Parkhill J."/>
            <person name="Rea M.C."/>
            <person name="O'Sullivan O."/>
            <person name="Ritari J."/>
            <person name="Douillard F.P."/>
            <person name="Paul Ross R."/>
            <person name="Yang R."/>
            <person name="Briner A.E."/>
            <person name="Felis G.E."/>
            <person name="de Vos W.M."/>
            <person name="Barrangou R."/>
            <person name="Klaenhammer T.R."/>
            <person name="Caufield P.W."/>
            <person name="Cui Y."/>
            <person name="Zhang H."/>
            <person name="O'Toole P.W."/>
        </authorList>
    </citation>
    <scope>NUCLEOTIDE SEQUENCE [LARGE SCALE GENOMIC DNA]</scope>
    <source>
        <strain evidence="1 2">DSM 19519</strain>
    </source>
</reference>
<keyword evidence="2" id="KW-1185">Reference proteome</keyword>
<dbReference type="STRING" id="1423759.FC92_GL000173"/>
<dbReference type="GeneID" id="98311267"/>
<gene>
    <name evidence="1" type="ORF">FC92_GL000173</name>
</gene>
<dbReference type="EMBL" id="AZDX01000001">
    <property type="protein sequence ID" value="KRL08381.1"/>
    <property type="molecule type" value="Genomic_DNA"/>
</dbReference>
<dbReference type="AlphaFoldDB" id="A0A0R1MK74"/>
<dbReference type="Proteomes" id="UP000051448">
    <property type="component" value="Unassembled WGS sequence"/>
</dbReference>
<dbReference type="RefSeq" id="WP_057868572.1">
    <property type="nucleotide sequence ID" value="NZ_AZDX01000001.1"/>
</dbReference>
<proteinExistence type="predicted"/>